<keyword evidence="2" id="KW-1185">Reference proteome</keyword>
<sequence>MTRFLKNFNVFNADTKFHESDTKNAQYQVINLLTFHEVIKAAIFISVFEMTFFRKNFQVKRLDFEKECSELNKKRKLEIINIKFPSTLSSLRQFFLMLQNELIKTQHKKTMIGNKVHALVRFGSKNRCVNILLVVCRDREIKCILTLKSILKIQFSLVLDNCKFNKHKMII</sequence>
<dbReference type="EMBL" id="REGN01012483">
    <property type="protein sequence ID" value="RMZ95252.1"/>
    <property type="molecule type" value="Genomic_DNA"/>
</dbReference>
<evidence type="ECO:0000313" key="1">
    <source>
        <dbReference type="EMBL" id="RMZ95252.1"/>
    </source>
</evidence>
<comment type="caution">
    <text evidence="1">The sequence shown here is derived from an EMBL/GenBank/DDBJ whole genome shotgun (WGS) entry which is preliminary data.</text>
</comment>
<reference evidence="1 2" key="1">
    <citation type="journal article" date="2018" name="Sci. Rep.">
        <title>Genomic signatures of local adaptation to the degree of environmental predictability in rotifers.</title>
        <authorList>
            <person name="Franch-Gras L."/>
            <person name="Hahn C."/>
            <person name="Garcia-Roger E.M."/>
            <person name="Carmona M.J."/>
            <person name="Serra M."/>
            <person name="Gomez A."/>
        </authorList>
    </citation>
    <scope>NUCLEOTIDE SEQUENCE [LARGE SCALE GENOMIC DNA]</scope>
    <source>
        <strain evidence="1">HYR1</strain>
    </source>
</reference>
<organism evidence="1 2">
    <name type="scientific">Brachionus plicatilis</name>
    <name type="common">Marine rotifer</name>
    <name type="synonym">Brachionus muelleri</name>
    <dbReference type="NCBI Taxonomy" id="10195"/>
    <lineage>
        <taxon>Eukaryota</taxon>
        <taxon>Metazoa</taxon>
        <taxon>Spiralia</taxon>
        <taxon>Gnathifera</taxon>
        <taxon>Rotifera</taxon>
        <taxon>Eurotatoria</taxon>
        <taxon>Monogononta</taxon>
        <taxon>Pseudotrocha</taxon>
        <taxon>Ploima</taxon>
        <taxon>Brachionidae</taxon>
        <taxon>Brachionus</taxon>
    </lineage>
</organism>
<dbReference type="Proteomes" id="UP000276133">
    <property type="component" value="Unassembled WGS sequence"/>
</dbReference>
<gene>
    <name evidence="1" type="ORF">BpHYR1_028207</name>
</gene>
<proteinExistence type="predicted"/>
<evidence type="ECO:0000313" key="2">
    <source>
        <dbReference type="Proteomes" id="UP000276133"/>
    </source>
</evidence>
<dbReference type="AlphaFoldDB" id="A0A3M7P864"/>
<accession>A0A3M7P864</accession>
<protein>
    <submittedName>
        <fullName evidence="1">Uncharacterized protein</fullName>
    </submittedName>
</protein>
<name>A0A3M7P864_BRAPC</name>